<dbReference type="Pfam" id="PF13439">
    <property type="entry name" value="Glyco_transf_4"/>
    <property type="match status" value="1"/>
</dbReference>
<evidence type="ECO:0000313" key="4">
    <source>
        <dbReference type="EMBL" id="MDQ0274491.1"/>
    </source>
</evidence>
<dbReference type="Proteomes" id="UP001236559">
    <property type="component" value="Unassembled WGS sequence"/>
</dbReference>
<dbReference type="SUPFAM" id="SSF53756">
    <property type="entry name" value="UDP-Glycosyltransferase/glycogen phosphorylase"/>
    <property type="match status" value="1"/>
</dbReference>
<evidence type="ECO:0000259" key="2">
    <source>
        <dbReference type="Pfam" id="PF00534"/>
    </source>
</evidence>
<comment type="caution">
    <text evidence="4">The sequence shown here is derived from an EMBL/GenBank/DDBJ whole genome shotgun (WGS) entry which is preliminary data.</text>
</comment>
<proteinExistence type="predicted"/>
<name>A0ABU0AUM1_9FIRM</name>
<dbReference type="PANTHER" id="PTHR46401:SF2">
    <property type="entry name" value="GLYCOSYLTRANSFERASE WBBK-RELATED"/>
    <property type="match status" value="1"/>
</dbReference>
<reference evidence="4 5" key="1">
    <citation type="submission" date="2023-07" db="EMBL/GenBank/DDBJ databases">
        <title>Genomic Encyclopedia of Type Strains, Phase IV (KMG-IV): sequencing the most valuable type-strain genomes for metagenomic binning, comparative biology and taxonomic classification.</title>
        <authorList>
            <person name="Goeker M."/>
        </authorList>
    </citation>
    <scope>NUCLEOTIDE SEQUENCE [LARGE SCALE GENOMIC DNA]</scope>
    <source>
        <strain evidence="4 5">DSM 22616</strain>
    </source>
</reference>
<evidence type="ECO:0000259" key="3">
    <source>
        <dbReference type="Pfam" id="PF13439"/>
    </source>
</evidence>
<dbReference type="InterPro" id="IPR001296">
    <property type="entry name" value="Glyco_trans_1"/>
</dbReference>
<dbReference type="CDD" id="cd03801">
    <property type="entry name" value="GT4_PimA-like"/>
    <property type="match status" value="1"/>
</dbReference>
<dbReference type="PANTHER" id="PTHR46401">
    <property type="entry name" value="GLYCOSYLTRANSFERASE WBBK-RELATED"/>
    <property type="match status" value="1"/>
</dbReference>
<feature type="domain" description="Glycosyl transferase family 1" evidence="2">
    <location>
        <begin position="151"/>
        <end position="297"/>
    </location>
</feature>
<gene>
    <name evidence="4" type="ORF">J2S72_000499</name>
</gene>
<sequence>MKVLLFKDNYEKIKESGVGKAIKHQEIALKKVGVDFTDNPKEDFDLVHINTIFPKSYFFAKKALKKGKKVVYHAHSTKEDFKNSFLFSNALAGFFKWWITKCYKTSTLILTPTNYSKKLIESYGIKKEIYPISNGIDLEFWQNKKAYADEFDKKFKSYGKKVIVSVGLYIKRKGILDFVELAKRLPQYEFYWFGYLDLKLVPKEVKNAVQTELPNLHFPGYVDRNFLRSAYARANLFFFPTYEETEGIVLLEALAMKTDSLIRDIEIYRDIKDGEEIYKAKDIDGFEEKICGIIEKTLPSLREQGYKLVEKNSIEATGDKLKTYYERALKL</sequence>
<dbReference type="Gene3D" id="3.40.50.2000">
    <property type="entry name" value="Glycogen Phosphorylase B"/>
    <property type="match status" value="2"/>
</dbReference>
<dbReference type="EC" id="2.4.1.208" evidence="4"/>
<accession>A0ABU0AUM1</accession>
<keyword evidence="4" id="KW-0328">Glycosyltransferase</keyword>
<organism evidence="4 5">
    <name type="scientific">Peptoniphilus koenoeneniae</name>
    <dbReference type="NCBI Taxonomy" id="507751"/>
    <lineage>
        <taxon>Bacteria</taxon>
        <taxon>Bacillati</taxon>
        <taxon>Bacillota</taxon>
        <taxon>Tissierellia</taxon>
        <taxon>Tissierellales</taxon>
        <taxon>Peptoniphilaceae</taxon>
        <taxon>Peptoniphilus</taxon>
    </lineage>
</organism>
<feature type="domain" description="Glycosyltransferase subfamily 4-like N-terminal" evidence="3">
    <location>
        <begin position="41"/>
        <end position="139"/>
    </location>
</feature>
<keyword evidence="5" id="KW-1185">Reference proteome</keyword>
<protein>
    <submittedName>
        <fullName evidence="4">1,2-diacylglycerol-3-alpha-glucose alpha-1,2-glucosyltransferase</fullName>
        <ecNumber evidence="4">2.4.1.208</ecNumber>
    </submittedName>
</protein>
<dbReference type="RefSeq" id="WP_023055579.1">
    <property type="nucleotide sequence ID" value="NZ_JAUSTN010000002.1"/>
</dbReference>
<keyword evidence="1 4" id="KW-0808">Transferase</keyword>
<evidence type="ECO:0000256" key="1">
    <source>
        <dbReference type="ARBA" id="ARBA00022679"/>
    </source>
</evidence>
<evidence type="ECO:0000313" key="5">
    <source>
        <dbReference type="Proteomes" id="UP001236559"/>
    </source>
</evidence>
<dbReference type="InterPro" id="IPR028098">
    <property type="entry name" value="Glyco_trans_4-like_N"/>
</dbReference>
<dbReference type="GO" id="GO:0047257">
    <property type="term" value="F:diglucosyl diacylglycerol synthase activity"/>
    <property type="evidence" value="ECO:0007669"/>
    <property type="project" value="UniProtKB-EC"/>
</dbReference>
<dbReference type="Pfam" id="PF00534">
    <property type="entry name" value="Glycos_transf_1"/>
    <property type="match status" value="1"/>
</dbReference>
<dbReference type="EMBL" id="JAUSTN010000002">
    <property type="protein sequence ID" value="MDQ0274491.1"/>
    <property type="molecule type" value="Genomic_DNA"/>
</dbReference>